<gene>
    <name evidence="2" type="ORF">H9784_09665</name>
</gene>
<evidence type="ECO:0000313" key="2">
    <source>
        <dbReference type="EMBL" id="HJA79812.1"/>
    </source>
</evidence>
<keyword evidence="1" id="KW-0472">Membrane</keyword>
<dbReference type="Proteomes" id="UP000823821">
    <property type="component" value="Unassembled WGS sequence"/>
</dbReference>
<evidence type="ECO:0000256" key="1">
    <source>
        <dbReference type="SAM" id="Phobius"/>
    </source>
</evidence>
<name>A0A9D2KQI2_9BACT</name>
<accession>A0A9D2KQI2</accession>
<organism evidence="2 3">
    <name type="scientific">Candidatus Desulfovibrio intestinavium</name>
    <dbReference type="NCBI Taxonomy" id="2838534"/>
    <lineage>
        <taxon>Bacteria</taxon>
        <taxon>Pseudomonadati</taxon>
        <taxon>Thermodesulfobacteriota</taxon>
        <taxon>Desulfovibrionia</taxon>
        <taxon>Desulfovibrionales</taxon>
        <taxon>Desulfovibrionaceae</taxon>
        <taxon>Desulfovibrio</taxon>
    </lineage>
</organism>
<feature type="transmembrane region" description="Helical" evidence="1">
    <location>
        <begin position="35"/>
        <end position="57"/>
    </location>
</feature>
<sequence>MTVLTILIVIALVASVLWGCMAFNAHCDRKFSYRFFTQASFAITAVAVLLIYGGHAWYASAAAAQGDTLNGIILMGLGGLAGLGLLRYNVKRTNLPYGLGGSVLQLGLYAPLLYVGLFFLILALAVSFFLLLGVRPVYIINR</sequence>
<proteinExistence type="predicted"/>
<reference evidence="2" key="2">
    <citation type="submission" date="2021-04" db="EMBL/GenBank/DDBJ databases">
        <authorList>
            <person name="Gilroy R."/>
        </authorList>
    </citation>
    <scope>NUCLEOTIDE SEQUENCE</scope>
    <source>
        <strain evidence="2">5032</strain>
    </source>
</reference>
<feature type="transmembrane region" description="Helical" evidence="1">
    <location>
        <begin position="108"/>
        <end position="132"/>
    </location>
</feature>
<evidence type="ECO:0000313" key="3">
    <source>
        <dbReference type="Proteomes" id="UP000823821"/>
    </source>
</evidence>
<dbReference type="EMBL" id="DWZD01000050">
    <property type="protein sequence ID" value="HJA79812.1"/>
    <property type="molecule type" value="Genomic_DNA"/>
</dbReference>
<protein>
    <submittedName>
        <fullName evidence="2">Uncharacterized protein</fullName>
    </submittedName>
</protein>
<keyword evidence="1" id="KW-1133">Transmembrane helix</keyword>
<feature type="transmembrane region" description="Helical" evidence="1">
    <location>
        <begin position="69"/>
        <end position="88"/>
    </location>
</feature>
<comment type="caution">
    <text evidence="2">The sequence shown here is derived from an EMBL/GenBank/DDBJ whole genome shotgun (WGS) entry which is preliminary data.</text>
</comment>
<keyword evidence="1" id="KW-0812">Transmembrane</keyword>
<dbReference type="AlphaFoldDB" id="A0A9D2KQI2"/>
<reference evidence="2" key="1">
    <citation type="journal article" date="2021" name="PeerJ">
        <title>Extensive microbial diversity within the chicken gut microbiome revealed by metagenomics and culture.</title>
        <authorList>
            <person name="Gilroy R."/>
            <person name="Ravi A."/>
            <person name="Getino M."/>
            <person name="Pursley I."/>
            <person name="Horton D.L."/>
            <person name="Alikhan N.F."/>
            <person name="Baker D."/>
            <person name="Gharbi K."/>
            <person name="Hall N."/>
            <person name="Watson M."/>
            <person name="Adriaenssens E.M."/>
            <person name="Foster-Nyarko E."/>
            <person name="Jarju S."/>
            <person name="Secka A."/>
            <person name="Antonio M."/>
            <person name="Oren A."/>
            <person name="Chaudhuri R.R."/>
            <person name="La Ragione R."/>
            <person name="Hildebrand F."/>
            <person name="Pallen M.J."/>
        </authorList>
    </citation>
    <scope>NUCLEOTIDE SEQUENCE</scope>
    <source>
        <strain evidence="2">5032</strain>
    </source>
</reference>